<gene>
    <name evidence="1" type="ORF">Poly59_25720</name>
</gene>
<comment type="caution">
    <text evidence="1">The sequence shown here is derived from an EMBL/GenBank/DDBJ whole genome shotgun (WGS) entry which is preliminary data.</text>
</comment>
<organism evidence="1 2">
    <name type="scientific">Rubripirellula reticaptiva</name>
    <dbReference type="NCBI Taxonomy" id="2528013"/>
    <lineage>
        <taxon>Bacteria</taxon>
        <taxon>Pseudomonadati</taxon>
        <taxon>Planctomycetota</taxon>
        <taxon>Planctomycetia</taxon>
        <taxon>Pirellulales</taxon>
        <taxon>Pirellulaceae</taxon>
        <taxon>Rubripirellula</taxon>
    </lineage>
</organism>
<keyword evidence="2" id="KW-1185">Reference proteome</keyword>
<evidence type="ECO:0000313" key="1">
    <source>
        <dbReference type="EMBL" id="TWU56268.1"/>
    </source>
</evidence>
<accession>A0A5C6F4J5</accession>
<evidence type="ECO:0000313" key="2">
    <source>
        <dbReference type="Proteomes" id="UP000317977"/>
    </source>
</evidence>
<proteinExistence type="predicted"/>
<dbReference type="Proteomes" id="UP000317977">
    <property type="component" value="Unassembled WGS sequence"/>
</dbReference>
<name>A0A5C6F4J5_9BACT</name>
<reference evidence="1 2" key="1">
    <citation type="submission" date="2019-02" db="EMBL/GenBank/DDBJ databases">
        <title>Deep-cultivation of Planctomycetes and their phenomic and genomic characterization uncovers novel biology.</title>
        <authorList>
            <person name="Wiegand S."/>
            <person name="Jogler M."/>
            <person name="Boedeker C."/>
            <person name="Pinto D."/>
            <person name="Vollmers J."/>
            <person name="Rivas-Marin E."/>
            <person name="Kohn T."/>
            <person name="Peeters S.H."/>
            <person name="Heuer A."/>
            <person name="Rast P."/>
            <person name="Oberbeckmann S."/>
            <person name="Bunk B."/>
            <person name="Jeske O."/>
            <person name="Meyerdierks A."/>
            <person name="Storesund J.E."/>
            <person name="Kallscheuer N."/>
            <person name="Luecker S."/>
            <person name="Lage O.M."/>
            <person name="Pohl T."/>
            <person name="Merkel B.J."/>
            <person name="Hornburger P."/>
            <person name="Mueller R.-W."/>
            <person name="Bruemmer F."/>
            <person name="Labrenz M."/>
            <person name="Spormann A.M."/>
            <person name="Op Den Camp H."/>
            <person name="Overmann J."/>
            <person name="Amann R."/>
            <person name="Jetten M.S.M."/>
            <person name="Mascher T."/>
            <person name="Medema M.H."/>
            <person name="Devos D.P."/>
            <person name="Kaster A.-K."/>
            <person name="Ovreas L."/>
            <person name="Rohde M."/>
            <person name="Galperin M.Y."/>
            <person name="Jogler C."/>
        </authorList>
    </citation>
    <scope>NUCLEOTIDE SEQUENCE [LARGE SCALE GENOMIC DNA]</scope>
    <source>
        <strain evidence="1 2">Poly59</strain>
    </source>
</reference>
<dbReference type="RefSeq" id="WP_146534283.1">
    <property type="nucleotide sequence ID" value="NZ_SJPX01000002.1"/>
</dbReference>
<dbReference type="EMBL" id="SJPX01000002">
    <property type="protein sequence ID" value="TWU56268.1"/>
    <property type="molecule type" value="Genomic_DNA"/>
</dbReference>
<protein>
    <submittedName>
        <fullName evidence="1">Uncharacterized protein</fullName>
    </submittedName>
</protein>
<sequence length="137" mass="15811">MRFTEDEIVAAKRLHECGLPWEPQAGHYVFDETGFCEQSSPFQEKVYFILNYSYFMRIVGGVKRFTEIMVWLPTWEDLREVLRDLGLSDIEVANYLDERQATGLGSERLALYQLVQDCLSKSATSPQEVQSSDQTES</sequence>
<dbReference type="OrthoDB" id="282813at2"/>
<dbReference type="AlphaFoldDB" id="A0A5C6F4J5"/>